<dbReference type="Pfam" id="PF00326">
    <property type="entry name" value="Peptidase_S9"/>
    <property type="match status" value="1"/>
</dbReference>
<protein>
    <recommendedName>
        <fullName evidence="5">acylaminoacyl-peptidase</fullName>
        <ecNumber evidence="5">3.4.19.1</ecNumber>
    </recommendedName>
</protein>
<gene>
    <name evidence="10" type="ORF">CEUSTIGMA_g39.t1</name>
</gene>
<comment type="subunit">
    <text evidence="4">Homotetramer.</text>
</comment>
<evidence type="ECO:0000313" key="11">
    <source>
        <dbReference type="Proteomes" id="UP000232323"/>
    </source>
</evidence>
<comment type="subcellular location">
    <subcellularLocation>
        <location evidence="2">Cytoplasm</location>
    </subcellularLocation>
</comment>
<evidence type="ECO:0000256" key="1">
    <source>
        <dbReference type="ARBA" id="ARBA00000721"/>
    </source>
</evidence>
<dbReference type="STRING" id="1157962.A0A250WP35"/>
<dbReference type="GO" id="GO:0008242">
    <property type="term" value="F:omega peptidase activity"/>
    <property type="evidence" value="ECO:0007669"/>
    <property type="project" value="UniProtKB-EC"/>
</dbReference>
<dbReference type="GO" id="GO:0006508">
    <property type="term" value="P:proteolysis"/>
    <property type="evidence" value="ECO:0007669"/>
    <property type="project" value="InterPro"/>
</dbReference>
<dbReference type="Proteomes" id="UP000232323">
    <property type="component" value="Unassembled WGS sequence"/>
</dbReference>
<evidence type="ECO:0000256" key="6">
    <source>
        <dbReference type="ARBA" id="ARBA00022490"/>
    </source>
</evidence>
<dbReference type="AlphaFoldDB" id="A0A250WP35"/>
<evidence type="ECO:0000259" key="9">
    <source>
        <dbReference type="Pfam" id="PF19283"/>
    </source>
</evidence>
<evidence type="ECO:0000256" key="4">
    <source>
        <dbReference type="ARBA" id="ARBA00011881"/>
    </source>
</evidence>
<comment type="catalytic activity">
    <reaction evidence="1">
        <text>Cleavage of an N-acetyl or N-formyl amino acid from the N-terminus of a polypeptide.</text>
        <dbReference type="EC" id="3.4.19.1"/>
    </reaction>
</comment>
<evidence type="ECO:0000256" key="7">
    <source>
        <dbReference type="ARBA" id="ARBA00022801"/>
    </source>
</evidence>
<accession>A0A250WP35</accession>
<comment type="caution">
    <text evidence="10">The sequence shown here is derived from an EMBL/GenBank/DDBJ whole genome shotgun (WGS) entry which is preliminary data.</text>
</comment>
<name>A0A250WP35_9CHLO</name>
<dbReference type="GO" id="GO:0004252">
    <property type="term" value="F:serine-type endopeptidase activity"/>
    <property type="evidence" value="ECO:0007669"/>
    <property type="project" value="TreeGrafter"/>
</dbReference>
<dbReference type="Gene3D" id="3.40.50.1820">
    <property type="entry name" value="alpha/beta hydrolase"/>
    <property type="match status" value="1"/>
</dbReference>
<dbReference type="PANTHER" id="PTHR42776">
    <property type="entry name" value="SERINE PEPTIDASE S9 FAMILY MEMBER"/>
    <property type="match status" value="1"/>
</dbReference>
<keyword evidence="6" id="KW-0963">Cytoplasm</keyword>
<dbReference type="InterPro" id="IPR045550">
    <property type="entry name" value="AARE_N"/>
</dbReference>
<keyword evidence="7" id="KW-0378">Hydrolase</keyword>
<dbReference type="EC" id="3.4.19.1" evidence="5"/>
<feature type="domain" description="Peptidase S9 prolyl oligopeptidase catalytic" evidence="8">
    <location>
        <begin position="676"/>
        <end position="891"/>
    </location>
</feature>
<feature type="domain" description="Acylamino-acid-releasing enzyme N-terminal" evidence="9">
    <location>
        <begin position="182"/>
        <end position="571"/>
    </location>
</feature>
<evidence type="ECO:0000256" key="5">
    <source>
        <dbReference type="ARBA" id="ARBA00012917"/>
    </source>
</evidence>
<evidence type="ECO:0000313" key="10">
    <source>
        <dbReference type="EMBL" id="GAX72583.1"/>
    </source>
</evidence>
<dbReference type="GO" id="GO:0005737">
    <property type="term" value="C:cytoplasm"/>
    <property type="evidence" value="ECO:0007669"/>
    <property type="project" value="UniProtKB-SubCell"/>
</dbReference>
<dbReference type="EMBL" id="BEGY01000001">
    <property type="protein sequence ID" value="GAX72583.1"/>
    <property type="molecule type" value="Genomic_DNA"/>
</dbReference>
<reference evidence="10 11" key="1">
    <citation type="submission" date="2017-08" db="EMBL/GenBank/DDBJ databases">
        <title>Acidophilic green algal genome provides insights into adaptation to an acidic environment.</title>
        <authorList>
            <person name="Hirooka S."/>
            <person name="Hirose Y."/>
            <person name="Kanesaki Y."/>
            <person name="Higuchi S."/>
            <person name="Fujiwara T."/>
            <person name="Onuma R."/>
            <person name="Era A."/>
            <person name="Ohbayashi R."/>
            <person name="Uzuka A."/>
            <person name="Nozaki H."/>
            <person name="Yoshikawa H."/>
            <person name="Miyagishima S.Y."/>
        </authorList>
    </citation>
    <scope>NUCLEOTIDE SEQUENCE [LARGE SCALE GENOMIC DNA]</scope>
    <source>
        <strain evidence="10 11">NIES-2499</strain>
    </source>
</reference>
<comment type="similarity">
    <text evidence="3">Belongs to the peptidase S9C family.</text>
</comment>
<evidence type="ECO:0000256" key="3">
    <source>
        <dbReference type="ARBA" id="ARBA00010040"/>
    </source>
</evidence>
<organism evidence="10 11">
    <name type="scientific">Chlamydomonas eustigma</name>
    <dbReference type="NCBI Taxonomy" id="1157962"/>
    <lineage>
        <taxon>Eukaryota</taxon>
        <taxon>Viridiplantae</taxon>
        <taxon>Chlorophyta</taxon>
        <taxon>core chlorophytes</taxon>
        <taxon>Chlorophyceae</taxon>
        <taxon>CS clade</taxon>
        <taxon>Chlamydomonadales</taxon>
        <taxon>Chlamydomonadaceae</taxon>
        <taxon>Chlamydomonas</taxon>
    </lineage>
</organism>
<evidence type="ECO:0000256" key="2">
    <source>
        <dbReference type="ARBA" id="ARBA00004496"/>
    </source>
</evidence>
<evidence type="ECO:0000259" key="8">
    <source>
        <dbReference type="Pfam" id="PF00326"/>
    </source>
</evidence>
<dbReference type="SUPFAM" id="SSF53474">
    <property type="entry name" value="alpha/beta-Hydrolases"/>
    <property type="match status" value="1"/>
</dbReference>
<dbReference type="OrthoDB" id="416344at2759"/>
<dbReference type="InterPro" id="IPR029058">
    <property type="entry name" value="AB_hydrolase_fold"/>
</dbReference>
<sequence>MLKRSVYYYSKHATIYCCPRLLGTEIVNRHLRLNCQSAGYKTLRRLNSTTGCSTGRCSHHNARYTMETPAPLNVSQDKLPCSELPSGIAEETALLTAFSAIPNINSVHVKQTAAGHQTLHVLLSQRNLPGNSQRKFSVVLNTLDTTTTGASPLPTAAAPFNSSMPLLPAGQSTMTTTIINMSQPMEILADLLLTAPSPSGSSQVVFKSPPSSDSSSSSLAIQYWRGARLVWEILVPKALHGALINDKYFASGAAWCHMEGQEDLVAYTAEVPPQERTPAWGGTEGLKDMAGPKSWRGTGPALEDWGELNTGKQAPGVFVLDLKTQSVIKVPLKDLPVESGSSSSSTDDLSLGQPVWTRDGKGLVVVGWPHRPSNFPAIGKKLGVIFCYNRPAYLYYIPCTRDEVSGTLSFGAAVELTKPHNKSALNPVFTPDGDKLLYISHDVAATTGTHGATAKLCALSWPSALSAHDTPVPKTLVDVVGSPKSVDCFPGLYAASMIDEPFVAGCLVLTSQWRSQTAIIGINLETGQVRALSPVGGEGQASYSLQAISGRKMYATKVAPNYPPALVTAVWSPSMNDGIDQDDGNRQVSQLSACPLPWEVIKELEIGMPEAVSGALKRLEYEVAQITVKDSASYSSYILESVNFYPASRAGPVPTIIAPHGGPHTAMTVGWYMPYAYLASLGYAVLCPNYRGSTGFGQDALSTLPGSIGTNDVQDCMAALQHAVDSGLADPSRVAVVGGSHGGFLTGHLLGQHPEAFKAGVLRNPVCNLSLMVGISDITDWCYVETFGSEEGKRRAKTVPDPEDLAALYAISPIAHIHKVKAPMLFMLGAKDRRVPLADGLQYISALRARAAADPSLQAPRVITFPEDTHSLEKPQTEFEQWLNTAWWLKTYV</sequence>
<dbReference type="Pfam" id="PF19283">
    <property type="entry name" value="APEH_N"/>
    <property type="match status" value="1"/>
</dbReference>
<proteinExistence type="inferred from homology"/>
<dbReference type="InterPro" id="IPR001375">
    <property type="entry name" value="Peptidase_S9_cat"/>
</dbReference>
<dbReference type="SUPFAM" id="SSF82171">
    <property type="entry name" value="DPP6 N-terminal domain-like"/>
    <property type="match status" value="1"/>
</dbReference>
<dbReference type="PANTHER" id="PTHR42776:SF4">
    <property type="entry name" value="ACYLAMINO-ACID-RELEASING ENZYME"/>
    <property type="match status" value="1"/>
</dbReference>
<keyword evidence="11" id="KW-1185">Reference proteome</keyword>